<dbReference type="EC" id="6.3.2.10" evidence="10"/>
<dbReference type="InterPro" id="IPR036615">
    <property type="entry name" value="Mur_ligase_C_dom_sf"/>
</dbReference>
<evidence type="ECO:0000256" key="3">
    <source>
        <dbReference type="ARBA" id="ARBA00022618"/>
    </source>
</evidence>
<keyword evidence="1 10" id="KW-0963">Cytoplasm</keyword>
<dbReference type="InterPro" id="IPR013221">
    <property type="entry name" value="Mur_ligase_cen"/>
</dbReference>
<comment type="pathway">
    <text evidence="10">Cell wall biogenesis; peptidoglycan biosynthesis.</text>
</comment>
<keyword evidence="6 10" id="KW-0133">Cell shape</keyword>
<dbReference type="HAMAP" id="MF_02019">
    <property type="entry name" value="MurF"/>
    <property type="match status" value="1"/>
</dbReference>
<dbReference type="Proteomes" id="UP000249393">
    <property type="component" value="Unassembled WGS sequence"/>
</dbReference>
<comment type="similarity">
    <text evidence="10">Belongs to the MurCDEF family. MurF subfamily.</text>
</comment>
<keyword evidence="2 10" id="KW-0436">Ligase</keyword>
<feature type="domain" description="Mur ligase central" evidence="14">
    <location>
        <begin position="104"/>
        <end position="256"/>
    </location>
</feature>
<dbReference type="InterPro" id="IPR035911">
    <property type="entry name" value="MurE/MurF_N"/>
</dbReference>
<evidence type="ECO:0000259" key="12">
    <source>
        <dbReference type="Pfam" id="PF01225"/>
    </source>
</evidence>
<dbReference type="GO" id="GO:0071555">
    <property type="term" value="P:cell wall organization"/>
    <property type="evidence" value="ECO:0007669"/>
    <property type="project" value="UniProtKB-KW"/>
</dbReference>
<feature type="region of interest" description="Disordered" evidence="11">
    <location>
        <begin position="258"/>
        <end position="284"/>
    </location>
</feature>
<dbReference type="InterPro" id="IPR036565">
    <property type="entry name" value="Mur-like_cat_sf"/>
</dbReference>
<sequence length="486" mass="50198">MSDALWTADEIAKAVGGQVAGDFAATGVSIDTRSVEPGDLFVPLVGARDGHDFVAQAVANGAAGVLAAKPVDAPAVMVADTFKALEALGVAARERAPQCKRGAVTGSVGKTSVTRAIEAGLRLAGKAHASVKSYNNHIGVPLTLARMPRDTERAVFEVGMNHADEIFPLSGFVQPHAVAITTVGPVHIENFPDGEAGVARAKAEIFAGLRPGGIAVLNADNQWFDFLKGEAEKVGATVWSFGSSSDCTAQLISFSSDLPGEGRGPDDKAASAQNGSGPRHSPGKSVVKAVIKGEPIAFSLLQTGVHWGPNSLCVLLMLEALDVPRETALAALAAFAPIEGRGAEKTVRIDGGAFTLVDESYNANPVSMQAALKTLGARKVAGRRIVALTDMLELGEGSAQFHAELAEPLAAANVDMVFLAGVHMKSLWEQLPPTRRGGYAEVTEKLTAELAGAINPGDVVMVKGSNGSRAGLLAQALAALDLGERV</sequence>
<dbReference type="GO" id="GO:0008360">
    <property type="term" value="P:regulation of cell shape"/>
    <property type="evidence" value="ECO:0007669"/>
    <property type="project" value="UniProtKB-KW"/>
</dbReference>
<dbReference type="Pfam" id="PF01225">
    <property type="entry name" value="Mur_ligase"/>
    <property type="match status" value="1"/>
</dbReference>
<dbReference type="Gene3D" id="3.40.1390.10">
    <property type="entry name" value="MurE/MurF, N-terminal domain"/>
    <property type="match status" value="1"/>
</dbReference>
<keyword evidence="3 10" id="KW-0132">Cell division</keyword>
<dbReference type="Gene3D" id="3.90.190.20">
    <property type="entry name" value="Mur ligase, C-terminal domain"/>
    <property type="match status" value="1"/>
</dbReference>
<gene>
    <name evidence="10" type="primary">murF</name>
    <name evidence="15" type="ORF">DI526_14435</name>
</gene>
<comment type="function">
    <text evidence="10">Involved in cell wall formation. Catalyzes the final step in the synthesis of UDP-N-acetylmuramoyl-pentapeptide, the precursor of murein.</text>
</comment>
<dbReference type="GO" id="GO:0009252">
    <property type="term" value="P:peptidoglycan biosynthetic process"/>
    <property type="evidence" value="ECO:0007669"/>
    <property type="project" value="UniProtKB-UniRule"/>
</dbReference>
<evidence type="ECO:0000256" key="10">
    <source>
        <dbReference type="HAMAP-Rule" id="MF_02019"/>
    </source>
</evidence>
<evidence type="ECO:0000256" key="11">
    <source>
        <dbReference type="SAM" id="MobiDB-lite"/>
    </source>
</evidence>
<accession>A0A2W5VCK7</accession>
<proteinExistence type="inferred from homology"/>
<dbReference type="Gene3D" id="3.40.1190.10">
    <property type="entry name" value="Mur-like, catalytic domain"/>
    <property type="match status" value="1"/>
</dbReference>
<organism evidence="15 16">
    <name type="scientific">Caulobacter segnis</name>
    <dbReference type="NCBI Taxonomy" id="88688"/>
    <lineage>
        <taxon>Bacteria</taxon>
        <taxon>Pseudomonadati</taxon>
        <taxon>Pseudomonadota</taxon>
        <taxon>Alphaproteobacteria</taxon>
        <taxon>Caulobacterales</taxon>
        <taxon>Caulobacteraceae</taxon>
        <taxon>Caulobacter</taxon>
    </lineage>
</organism>
<dbReference type="GO" id="GO:0051301">
    <property type="term" value="P:cell division"/>
    <property type="evidence" value="ECO:0007669"/>
    <property type="project" value="UniProtKB-KW"/>
</dbReference>
<keyword evidence="7 10" id="KW-0573">Peptidoglycan synthesis</keyword>
<keyword evidence="5 10" id="KW-0067">ATP-binding</keyword>
<dbReference type="PANTHER" id="PTHR43024">
    <property type="entry name" value="UDP-N-ACETYLMURAMOYL-TRIPEPTIDE--D-ALANYL-D-ALANINE LIGASE"/>
    <property type="match status" value="1"/>
</dbReference>
<evidence type="ECO:0000256" key="7">
    <source>
        <dbReference type="ARBA" id="ARBA00022984"/>
    </source>
</evidence>
<feature type="domain" description="Mur ligase N-terminal catalytic" evidence="12">
    <location>
        <begin position="26"/>
        <end position="73"/>
    </location>
</feature>
<dbReference type="UniPathway" id="UPA00219"/>
<evidence type="ECO:0000259" key="13">
    <source>
        <dbReference type="Pfam" id="PF02875"/>
    </source>
</evidence>
<dbReference type="InterPro" id="IPR000713">
    <property type="entry name" value="Mur_ligase_N"/>
</dbReference>
<dbReference type="InterPro" id="IPR005863">
    <property type="entry name" value="UDP-N-AcMur_synth"/>
</dbReference>
<comment type="caution">
    <text evidence="15">The sequence shown here is derived from an EMBL/GenBank/DDBJ whole genome shotgun (WGS) entry which is preliminary data.</text>
</comment>
<dbReference type="GO" id="GO:0005737">
    <property type="term" value="C:cytoplasm"/>
    <property type="evidence" value="ECO:0007669"/>
    <property type="project" value="UniProtKB-SubCell"/>
</dbReference>
<keyword evidence="8 10" id="KW-0131">Cell cycle</keyword>
<dbReference type="InterPro" id="IPR051046">
    <property type="entry name" value="MurCDEF_CellWall_CoF430Synth"/>
</dbReference>
<evidence type="ECO:0000259" key="14">
    <source>
        <dbReference type="Pfam" id="PF08245"/>
    </source>
</evidence>
<dbReference type="GO" id="GO:0005524">
    <property type="term" value="F:ATP binding"/>
    <property type="evidence" value="ECO:0007669"/>
    <property type="project" value="UniProtKB-UniRule"/>
</dbReference>
<evidence type="ECO:0000256" key="9">
    <source>
        <dbReference type="ARBA" id="ARBA00023316"/>
    </source>
</evidence>
<name>A0A2W5VCK7_9CAUL</name>
<evidence type="ECO:0000313" key="15">
    <source>
        <dbReference type="EMBL" id="PZR33095.1"/>
    </source>
</evidence>
<evidence type="ECO:0000256" key="8">
    <source>
        <dbReference type="ARBA" id="ARBA00023306"/>
    </source>
</evidence>
<dbReference type="SUPFAM" id="SSF53623">
    <property type="entry name" value="MurD-like peptide ligases, catalytic domain"/>
    <property type="match status" value="1"/>
</dbReference>
<dbReference type="InterPro" id="IPR004101">
    <property type="entry name" value="Mur_ligase_C"/>
</dbReference>
<dbReference type="Pfam" id="PF02875">
    <property type="entry name" value="Mur_ligase_C"/>
    <property type="match status" value="1"/>
</dbReference>
<feature type="binding site" evidence="10">
    <location>
        <begin position="106"/>
        <end position="112"/>
    </location>
    <ligand>
        <name>ATP</name>
        <dbReference type="ChEBI" id="CHEBI:30616"/>
    </ligand>
</feature>
<dbReference type="EMBL" id="QFQZ01000047">
    <property type="protein sequence ID" value="PZR33095.1"/>
    <property type="molecule type" value="Genomic_DNA"/>
</dbReference>
<evidence type="ECO:0000313" key="16">
    <source>
        <dbReference type="Proteomes" id="UP000249393"/>
    </source>
</evidence>
<comment type="catalytic activity">
    <reaction evidence="10">
        <text>D-alanyl-D-alanine + UDP-N-acetyl-alpha-D-muramoyl-L-alanyl-gamma-D-glutamyl-meso-2,6-diaminopimelate + ATP = UDP-N-acetyl-alpha-D-muramoyl-L-alanyl-gamma-D-glutamyl-meso-2,6-diaminopimeloyl-D-alanyl-D-alanine + ADP + phosphate + H(+)</text>
        <dbReference type="Rhea" id="RHEA:28374"/>
        <dbReference type="ChEBI" id="CHEBI:15378"/>
        <dbReference type="ChEBI" id="CHEBI:30616"/>
        <dbReference type="ChEBI" id="CHEBI:43474"/>
        <dbReference type="ChEBI" id="CHEBI:57822"/>
        <dbReference type="ChEBI" id="CHEBI:61386"/>
        <dbReference type="ChEBI" id="CHEBI:83905"/>
        <dbReference type="ChEBI" id="CHEBI:456216"/>
        <dbReference type="EC" id="6.3.2.10"/>
    </reaction>
</comment>
<dbReference type="AlphaFoldDB" id="A0A2W5VCK7"/>
<feature type="domain" description="Mur ligase C-terminal" evidence="13">
    <location>
        <begin position="354"/>
        <end position="465"/>
    </location>
</feature>
<dbReference type="GO" id="GO:0008766">
    <property type="term" value="F:UDP-N-acetylmuramoylalanyl-D-glutamyl-2,6-diaminopimelate-D-alanyl-D-alanine ligase activity"/>
    <property type="evidence" value="ECO:0007669"/>
    <property type="project" value="RHEA"/>
</dbReference>
<dbReference type="PANTHER" id="PTHR43024:SF1">
    <property type="entry name" value="UDP-N-ACETYLMURAMOYL-TRIPEPTIDE--D-ALANYL-D-ALANINE LIGASE"/>
    <property type="match status" value="1"/>
</dbReference>
<evidence type="ECO:0000256" key="1">
    <source>
        <dbReference type="ARBA" id="ARBA00022490"/>
    </source>
</evidence>
<evidence type="ECO:0000256" key="2">
    <source>
        <dbReference type="ARBA" id="ARBA00022598"/>
    </source>
</evidence>
<dbReference type="Pfam" id="PF08245">
    <property type="entry name" value="Mur_ligase_M"/>
    <property type="match status" value="1"/>
</dbReference>
<comment type="subcellular location">
    <subcellularLocation>
        <location evidence="10">Cytoplasm</location>
    </subcellularLocation>
</comment>
<reference evidence="15 16" key="1">
    <citation type="submission" date="2017-08" db="EMBL/GenBank/DDBJ databases">
        <title>Infants hospitalized years apart are colonized by the same room-sourced microbial strains.</title>
        <authorList>
            <person name="Brooks B."/>
            <person name="Olm M.R."/>
            <person name="Firek B.A."/>
            <person name="Baker R."/>
            <person name="Thomas B.C."/>
            <person name="Morowitz M.J."/>
            <person name="Banfield J.F."/>
        </authorList>
    </citation>
    <scope>NUCLEOTIDE SEQUENCE [LARGE SCALE GENOMIC DNA]</scope>
    <source>
        <strain evidence="15">S2_003_000_R2_4</strain>
    </source>
</reference>
<dbReference type="GO" id="GO:0047480">
    <property type="term" value="F:UDP-N-acetylmuramoyl-tripeptide-D-alanyl-D-alanine ligase activity"/>
    <property type="evidence" value="ECO:0007669"/>
    <property type="project" value="UniProtKB-UniRule"/>
</dbReference>
<evidence type="ECO:0000256" key="5">
    <source>
        <dbReference type="ARBA" id="ARBA00022840"/>
    </source>
</evidence>
<evidence type="ECO:0000256" key="4">
    <source>
        <dbReference type="ARBA" id="ARBA00022741"/>
    </source>
</evidence>
<protein>
    <recommendedName>
        <fullName evidence="10">UDP-N-acetylmuramoyl-tripeptide--D-alanyl-D-alanine ligase</fullName>
        <ecNumber evidence="10">6.3.2.10</ecNumber>
    </recommendedName>
    <alternativeName>
        <fullName evidence="10">D-alanyl-D-alanine-adding enzyme</fullName>
    </alternativeName>
</protein>
<dbReference type="SUPFAM" id="SSF63418">
    <property type="entry name" value="MurE/MurF N-terminal domain"/>
    <property type="match status" value="1"/>
</dbReference>
<keyword evidence="9 10" id="KW-0961">Cell wall biogenesis/degradation</keyword>
<dbReference type="SUPFAM" id="SSF53244">
    <property type="entry name" value="MurD-like peptide ligases, peptide-binding domain"/>
    <property type="match status" value="1"/>
</dbReference>
<keyword evidence="4 10" id="KW-0547">Nucleotide-binding</keyword>
<dbReference type="RefSeq" id="WP_304279318.1">
    <property type="nucleotide sequence ID" value="NZ_QFQZ01000047.1"/>
</dbReference>
<evidence type="ECO:0000256" key="6">
    <source>
        <dbReference type="ARBA" id="ARBA00022960"/>
    </source>
</evidence>